<dbReference type="SUPFAM" id="SSF48403">
    <property type="entry name" value="Ankyrin repeat"/>
    <property type="match status" value="1"/>
</dbReference>
<evidence type="ECO:0000256" key="1">
    <source>
        <dbReference type="ARBA" id="ARBA00022737"/>
    </source>
</evidence>
<dbReference type="Proteomes" id="UP000239757">
    <property type="component" value="Unassembled WGS sequence"/>
</dbReference>
<feature type="repeat" description="ANK" evidence="3">
    <location>
        <begin position="170"/>
        <end position="202"/>
    </location>
</feature>
<sequence>MDRLIRLEPSNLVAIRIEPGQKCYGELTLRNVMYTMPVAIRMLPVNKGRYTVSSSLPGSCPFNHTLACKKKIYMDRLIRLEPSNLVAIRIEPGQKCYGELTLQLQKRAYKDNRNKAGKAAYDVVAEHGHTCLFDALKLGDSLCLAARKGEARTIQRLIKNSAAINGMDQHGWTALHRAAFKGRTDAVRMLIDKGIDIDSKDEDGYTALHCAVESGHAEGVQLLVKKGADVEARTNKGVTALQIADSLQYAGISKILIHDGNGKLGKEIETKAGTMKRRLSKPRALPGSFDRSLLLVVI</sequence>
<evidence type="ECO:0000313" key="4">
    <source>
        <dbReference type="EMBL" id="PPS10059.1"/>
    </source>
</evidence>
<name>A0A2P5Y377_GOSBA</name>
<keyword evidence="1" id="KW-0677">Repeat</keyword>
<proteinExistence type="predicted"/>
<reference evidence="4 5" key="1">
    <citation type="submission" date="2015-01" db="EMBL/GenBank/DDBJ databases">
        <title>Genome of allotetraploid Gossypium barbadense reveals genomic plasticity and fiber elongation in cotton evolution.</title>
        <authorList>
            <person name="Chen X."/>
            <person name="Liu X."/>
            <person name="Zhao B."/>
            <person name="Zheng H."/>
            <person name="Hu Y."/>
            <person name="Lu G."/>
            <person name="Yang C."/>
            <person name="Chen J."/>
            <person name="Shan C."/>
            <person name="Zhang L."/>
            <person name="Zhou Y."/>
            <person name="Wang L."/>
            <person name="Guo W."/>
            <person name="Bai Y."/>
            <person name="Ruan J."/>
            <person name="Shangguan X."/>
            <person name="Mao Y."/>
            <person name="Jiang J."/>
            <person name="Zhu Y."/>
            <person name="Lei J."/>
            <person name="Kang H."/>
            <person name="Chen S."/>
            <person name="He X."/>
            <person name="Wang R."/>
            <person name="Wang Y."/>
            <person name="Chen J."/>
            <person name="Wang L."/>
            <person name="Yu S."/>
            <person name="Wang B."/>
            <person name="Wei J."/>
            <person name="Song S."/>
            <person name="Lu X."/>
            <person name="Gao Z."/>
            <person name="Gu W."/>
            <person name="Deng X."/>
            <person name="Ma D."/>
            <person name="Wang S."/>
            <person name="Liang W."/>
            <person name="Fang L."/>
            <person name="Cai C."/>
            <person name="Zhu X."/>
            <person name="Zhou B."/>
            <person name="Zhang Y."/>
            <person name="Chen Z."/>
            <person name="Xu S."/>
            <person name="Zhu R."/>
            <person name="Wang S."/>
            <person name="Zhang T."/>
            <person name="Zhao G."/>
        </authorList>
    </citation>
    <scope>NUCLEOTIDE SEQUENCE [LARGE SCALE GENOMIC DNA]</scope>
    <source>
        <strain evidence="5">cv. Xinhai21</strain>
        <tissue evidence="4">Leaf</tissue>
    </source>
</reference>
<dbReference type="SMART" id="SM00248">
    <property type="entry name" value="ANK"/>
    <property type="match status" value="3"/>
</dbReference>
<dbReference type="PRINTS" id="PR01415">
    <property type="entry name" value="ANKYRIN"/>
</dbReference>
<dbReference type="PANTHER" id="PTHR24171">
    <property type="entry name" value="ANKYRIN REPEAT DOMAIN-CONTAINING PROTEIN 39-RELATED"/>
    <property type="match status" value="1"/>
</dbReference>
<protein>
    <submittedName>
        <fullName evidence="4">Uncharacterized protein</fullName>
    </submittedName>
</protein>
<dbReference type="OrthoDB" id="194358at2759"/>
<evidence type="ECO:0000256" key="3">
    <source>
        <dbReference type="PROSITE-ProRule" id="PRU00023"/>
    </source>
</evidence>
<dbReference type="PROSITE" id="PS50088">
    <property type="entry name" value="ANK_REPEAT"/>
    <property type="match status" value="2"/>
</dbReference>
<organism evidence="4 5">
    <name type="scientific">Gossypium barbadense</name>
    <name type="common">Sea Island cotton</name>
    <name type="synonym">Hibiscus barbadensis</name>
    <dbReference type="NCBI Taxonomy" id="3634"/>
    <lineage>
        <taxon>Eukaryota</taxon>
        <taxon>Viridiplantae</taxon>
        <taxon>Streptophyta</taxon>
        <taxon>Embryophyta</taxon>
        <taxon>Tracheophyta</taxon>
        <taxon>Spermatophyta</taxon>
        <taxon>Magnoliopsida</taxon>
        <taxon>eudicotyledons</taxon>
        <taxon>Gunneridae</taxon>
        <taxon>Pentapetalae</taxon>
        <taxon>rosids</taxon>
        <taxon>malvids</taxon>
        <taxon>Malvales</taxon>
        <taxon>Malvaceae</taxon>
        <taxon>Malvoideae</taxon>
        <taxon>Gossypium</taxon>
    </lineage>
</organism>
<evidence type="ECO:0000256" key="2">
    <source>
        <dbReference type="ARBA" id="ARBA00023043"/>
    </source>
</evidence>
<dbReference type="Pfam" id="PF12796">
    <property type="entry name" value="Ank_2"/>
    <property type="match status" value="1"/>
</dbReference>
<dbReference type="PROSITE" id="PS50297">
    <property type="entry name" value="ANK_REP_REGION"/>
    <property type="match status" value="2"/>
</dbReference>
<dbReference type="InterPro" id="IPR036770">
    <property type="entry name" value="Ankyrin_rpt-contain_sf"/>
</dbReference>
<keyword evidence="2 3" id="KW-0040">ANK repeat</keyword>
<dbReference type="EMBL" id="KZ663780">
    <property type="protein sequence ID" value="PPS10059.1"/>
    <property type="molecule type" value="Genomic_DNA"/>
</dbReference>
<gene>
    <name evidence="4" type="ORF">GOBAR_AA10586</name>
</gene>
<feature type="repeat" description="ANK" evidence="3">
    <location>
        <begin position="203"/>
        <end position="235"/>
    </location>
</feature>
<evidence type="ECO:0000313" key="5">
    <source>
        <dbReference type="Proteomes" id="UP000239757"/>
    </source>
</evidence>
<dbReference type="Gene3D" id="1.25.40.20">
    <property type="entry name" value="Ankyrin repeat-containing domain"/>
    <property type="match status" value="1"/>
</dbReference>
<dbReference type="InterPro" id="IPR002110">
    <property type="entry name" value="Ankyrin_rpt"/>
</dbReference>
<dbReference type="AlphaFoldDB" id="A0A2P5Y377"/>
<accession>A0A2P5Y377</accession>